<keyword evidence="8" id="KW-1185">Reference proteome</keyword>
<dbReference type="AlphaFoldDB" id="A0A6M0RUM2"/>
<dbReference type="InterPro" id="IPR050575">
    <property type="entry name" value="BMC_shell"/>
</dbReference>
<dbReference type="SUPFAM" id="SSF143414">
    <property type="entry name" value="CcmK-like"/>
    <property type="match status" value="2"/>
</dbReference>
<reference evidence="7 8" key="1">
    <citation type="journal article" date="2020" name="Microb. Ecol.">
        <title>Ecogenomics of the Marine Benthic Filamentous Cyanobacterium Adonisia.</title>
        <authorList>
            <person name="Walter J.M."/>
            <person name="Coutinho F.H."/>
            <person name="Leomil L."/>
            <person name="Hargreaves P.I."/>
            <person name="Campeao M.E."/>
            <person name="Vieira V.V."/>
            <person name="Silva B.S."/>
            <person name="Fistarol G.O."/>
            <person name="Salomon P.S."/>
            <person name="Sawabe T."/>
            <person name="Mino S."/>
            <person name="Hosokawa M."/>
            <person name="Miyashita H."/>
            <person name="Maruyama F."/>
            <person name="van Verk M.C."/>
            <person name="Dutilh B.E."/>
            <person name="Thompson C.C."/>
            <person name="Thompson F.L."/>
        </authorList>
    </citation>
    <scope>NUCLEOTIDE SEQUENCE [LARGE SCALE GENOMIC DNA]</scope>
    <source>
        <strain evidence="7 8">CCMR0081</strain>
    </source>
</reference>
<organism evidence="7 8">
    <name type="scientific">Adonisia turfae CCMR0081</name>
    <dbReference type="NCBI Taxonomy" id="2292702"/>
    <lineage>
        <taxon>Bacteria</taxon>
        <taxon>Bacillati</taxon>
        <taxon>Cyanobacteriota</taxon>
        <taxon>Adonisia</taxon>
        <taxon>Adonisia turfae</taxon>
    </lineage>
</organism>
<dbReference type="CDD" id="cd07057">
    <property type="entry name" value="BMC_CcmK"/>
    <property type="match status" value="1"/>
</dbReference>
<feature type="domain" description="BMC" evidence="6">
    <location>
        <begin position="130"/>
        <end position="214"/>
    </location>
</feature>
<accession>A0A6M0RUM2</accession>
<comment type="subcellular location">
    <subcellularLocation>
        <location evidence="2">Carboxysome</location>
    </subcellularLocation>
</comment>
<dbReference type="PANTHER" id="PTHR33941:SF11">
    <property type="entry name" value="BACTERIAL MICROCOMPARTMENT SHELL PROTEIN PDUJ"/>
    <property type="match status" value="1"/>
</dbReference>
<dbReference type="InterPro" id="IPR044872">
    <property type="entry name" value="CcmK/CsoS1_BMC"/>
</dbReference>
<dbReference type="InterPro" id="IPR020808">
    <property type="entry name" value="Bact_microcomp_CS"/>
</dbReference>
<evidence type="ECO:0000313" key="8">
    <source>
        <dbReference type="Proteomes" id="UP000481033"/>
    </source>
</evidence>
<dbReference type="GO" id="GO:0031470">
    <property type="term" value="C:carboxysome"/>
    <property type="evidence" value="ECO:0007669"/>
    <property type="project" value="UniProtKB-SubCell"/>
</dbReference>
<dbReference type="Proteomes" id="UP000481033">
    <property type="component" value="Unassembled WGS sequence"/>
</dbReference>
<evidence type="ECO:0000259" key="6">
    <source>
        <dbReference type="PROSITE" id="PS51930"/>
    </source>
</evidence>
<proteinExistence type="inferred from homology"/>
<evidence type="ECO:0000256" key="3">
    <source>
        <dbReference type="ARBA" id="ARBA00023780"/>
    </source>
</evidence>
<gene>
    <name evidence="7" type="ORF">DXZ20_28900</name>
</gene>
<dbReference type="Pfam" id="PF00936">
    <property type="entry name" value="BMC"/>
    <property type="match status" value="2"/>
</dbReference>
<dbReference type="RefSeq" id="WP_163660662.1">
    <property type="nucleotide sequence ID" value="NZ_QXHD01000004.1"/>
</dbReference>
<evidence type="ECO:0000313" key="7">
    <source>
        <dbReference type="EMBL" id="NEZ59590.1"/>
    </source>
</evidence>
<dbReference type="GO" id="GO:0015977">
    <property type="term" value="P:carbon fixation"/>
    <property type="evidence" value="ECO:0007669"/>
    <property type="project" value="UniProtKB-KW"/>
</dbReference>
<evidence type="ECO:0000256" key="4">
    <source>
        <dbReference type="ARBA" id="ARBA00024446"/>
    </source>
</evidence>
<dbReference type="PANTHER" id="PTHR33941">
    <property type="entry name" value="PROPANEDIOL UTILIZATION PROTEIN PDUA"/>
    <property type="match status" value="1"/>
</dbReference>
<name>A0A6M0RUM2_9CYAN</name>
<evidence type="ECO:0000256" key="2">
    <source>
        <dbReference type="ARBA" id="ARBA00023587"/>
    </source>
</evidence>
<evidence type="ECO:0000256" key="5">
    <source>
        <dbReference type="SAM" id="MobiDB-lite"/>
    </source>
</evidence>
<comment type="caution">
    <text evidence="7">The sequence shown here is derived from an EMBL/GenBank/DDBJ whole genome shotgun (WGS) entry which is preliminary data.</text>
</comment>
<keyword evidence="4" id="KW-1283">Bacterial microcompartment</keyword>
<dbReference type="InterPro" id="IPR037233">
    <property type="entry name" value="CcmK-like_sf"/>
</dbReference>
<dbReference type="EMBL" id="QXHD01000004">
    <property type="protein sequence ID" value="NEZ59590.1"/>
    <property type="molecule type" value="Genomic_DNA"/>
</dbReference>
<dbReference type="SMART" id="SM00877">
    <property type="entry name" value="BMC"/>
    <property type="match status" value="2"/>
</dbReference>
<keyword evidence="1" id="KW-0120">Carbon dioxide fixation</keyword>
<dbReference type="InterPro" id="IPR000249">
    <property type="entry name" value="BMC_dom"/>
</dbReference>
<feature type="region of interest" description="Disordered" evidence="5">
    <location>
        <begin position="238"/>
        <end position="283"/>
    </location>
</feature>
<protein>
    <submittedName>
        <fullName evidence="7">BMC domain-containing protein</fullName>
    </submittedName>
</protein>
<evidence type="ECO:0000256" key="1">
    <source>
        <dbReference type="ARBA" id="ARBA00023300"/>
    </source>
</evidence>
<sequence length="283" mass="30236">MPVDFSALASSNDKAMSLLRRVKDSALGVVSTTSFPAIIGVADAMIKSSDVYLVGYEKTGGGQCSAIVRGGVADVRMAVHAGVETAKRFGQLVSSSLIPRPMADMEKVLPILPRLSELDGVGETQMSSGAIGLLETRGFPAMVGAADAMTKSAEIELISHETIGEGLCTILIRGSLSNVAIAVEAGMHEAERIGELSAVMVIPRPLNDLERSLPKVKQAKKPQKVKLPLKLEERQKELMPAQAPAVEVQKQKQLDLPEPELVQAQPPTIDVQIQKPLDLPEFE</sequence>
<dbReference type="Gene3D" id="3.30.70.1710">
    <property type="match status" value="2"/>
</dbReference>
<feature type="domain" description="BMC" evidence="6">
    <location>
        <begin position="26"/>
        <end position="110"/>
    </location>
</feature>
<dbReference type="PROSITE" id="PS01139">
    <property type="entry name" value="BMC_1"/>
    <property type="match status" value="1"/>
</dbReference>
<dbReference type="PROSITE" id="PS51930">
    <property type="entry name" value="BMC_2"/>
    <property type="match status" value="2"/>
</dbReference>
<comment type="similarity">
    <text evidence="3">Belongs to the bacterial microcompartments protein family. CsoS1 subfamily.</text>
</comment>